<dbReference type="EMBL" id="JAENII010000002">
    <property type="protein sequence ID" value="MBK1826182.1"/>
    <property type="molecule type" value="Genomic_DNA"/>
</dbReference>
<evidence type="ECO:0000313" key="1">
    <source>
        <dbReference type="EMBL" id="MBK1826182.1"/>
    </source>
</evidence>
<dbReference type="RefSeq" id="WP_200276656.1">
    <property type="nucleotide sequence ID" value="NZ_JAENII010000002.1"/>
</dbReference>
<accession>A0A934RAS3</accession>
<reference evidence="1" key="1">
    <citation type="submission" date="2021-01" db="EMBL/GenBank/DDBJ databases">
        <title>Modified the classification status of verrucomicrobia.</title>
        <authorList>
            <person name="Feng X."/>
        </authorList>
    </citation>
    <scope>NUCLEOTIDE SEQUENCE</scope>
    <source>
        <strain evidence="1">KCTC 22201</strain>
    </source>
</reference>
<keyword evidence="2" id="KW-1185">Reference proteome</keyword>
<organism evidence="1 2">
    <name type="scientific">Haloferula rosea</name>
    <dbReference type="NCBI Taxonomy" id="490093"/>
    <lineage>
        <taxon>Bacteria</taxon>
        <taxon>Pseudomonadati</taxon>
        <taxon>Verrucomicrobiota</taxon>
        <taxon>Verrucomicrobiia</taxon>
        <taxon>Verrucomicrobiales</taxon>
        <taxon>Verrucomicrobiaceae</taxon>
        <taxon>Haloferula</taxon>
    </lineage>
</organism>
<dbReference type="AlphaFoldDB" id="A0A934RAS3"/>
<name>A0A934RAS3_9BACT</name>
<dbReference type="Proteomes" id="UP000658278">
    <property type="component" value="Unassembled WGS sequence"/>
</dbReference>
<protein>
    <submittedName>
        <fullName evidence="1">Uncharacterized protein</fullName>
    </submittedName>
</protein>
<comment type="caution">
    <text evidence="1">The sequence shown here is derived from an EMBL/GenBank/DDBJ whole genome shotgun (WGS) entry which is preliminary data.</text>
</comment>
<proteinExistence type="predicted"/>
<evidence type="ECO:0000313" key="2">
    <source>
        <dbReference type="Proteomes" id="UP000658278"/>
    </source>
</evidence>
<sequence length="89" mass="9805">MKIPFDGDEAADAFFDELLAAVDQQLQSPDTPYVSKTFKRLLTAGLDEGEAREAIARCLAEITDQVVRSGRPFDADAYRISLERINPGS</sequence>
<gene>
    <name evidence="1" type="ORF">JIN81_04070</name>
</gene>